<sequence length="314" mass="32229">MAPDVSSTPSTTTAGSASPHSTAAGAMPGWRDWLSAARPHTWYNALAPVLAGAAAARATGMLSLPRLFLALVVAWALVVGVNFANDYSDGIRGTDGKDRTGPGRLTGSGTADPIYVRWAAFAFFGLAAAAGVGLALMTSPWLILVGLLCITAAWFYTGGDNPYGYRGFGEVAVFCFFGLVAVLGTQYTQIHRITLTGVALAVAVGCFSASINLANNLRDIPTDRRAGKNTLAVILGDQATRKLWLALTVVPYVAIPLAAISGTGALIGFMALPVSIAAAAPVTGNKTGTDLVAVLSLAGKAMLIYTVAILIGIA</sequence>
<organism evidence="11 12">
    <name type="scientific">Corynebacterium mendelii</name>
    <dbReference type="NCBI Taxonomy" id="2765362"/>
    <lineage>
        <taxon>Bacteria</taxon>
        <taxon>Bacillati</taxon>
        <taxon>Actinomycetota</taxon>
        <taxon>Actinomycetes</taxon>
        <taxon>Mycobacteriales</taxon>
        <taxon>Corynebacteriaceae</taxon>
        <taxon>Corynebacterium</taxon>
    </lineage>
</organism>
<dbReference type="NCBIfam" id="TIGR00751">
    <property type="entry name" value="menA"/>
    <property type="match status" value="1"/>
</dbReference>
<dbReference type="EC" id="2.5.1.74" evidence="8 9"/>
<dbReference type="CDD" id="cd13962">
    <property type="entry name" value="PT_UbiA_UBIAD1"/>
    <property type="match status" value="1"/>
</dbReference>
<protein>
    <recommendedName>
        <fullName evidence="8 9">1,4-dihydroxy-2-naphthoate octaprenyltransferase</fullName>
        <shortName evidence="8">DHNA-octaprenyltransferase</shortName>
        <ecNumber evidence="8 9">2.5.1.74</ecNumber>
    </recommendedName>
</protein>
<dbReference type="HAMAP" id="MF_01937">
    <property type="entry name" value="MenA_1"/>
    <property type="match status" value="1"/>
</dbReference>
<evidence type="ECO:0000256" key="7">
    <source>
        <dbReference type="ARBA" id="ARBA00023136"/>
    </source>
</evidence>
<feature type="transmembrane region" description="Helical" evidence="8">
    <location>
        <begin position="141"/>
        <end position="157"/>
    </location>
</feature>
<dbReference type="Gene3D" id="1.10.357.140">
    <property type="entry name" value="UbiA prenyltransferase"/>
    <property type="match status" value="1"/>
</dbReference>
<keyword evidence="2 8" id="KW-0474">Menaquinone biosynthesis</keyword>
<comment type="subcellular location">
    <subcellularLocation>
        <location evidence="8">Cell membrane</location>
        <topology evidence="8">Multi-pass membrane protein</topology>
    </subcellularLocation>
    <subcellularLocation>
        <location evidence="1">Membrane</location>
        <topology evidence="1">Multi-pass membrane protein</topology>
    </subcellularLocation>
</comment>
<keyword evidence="7 8" id="KW-0472">Membrane</keyword>
<dbReference type="AlphaFoldDB" id="A0A939DZ38"/>
<gene>
    <name evidence="8" type="primary">menA</name>
    <name evidence="11" type="ORF">JZY06_04590</name>
</gene>
<feature type="transmembrane region" description="Helical" evidence="8">
    <location>
        <begin position="163"/>
        <end position="183"/>
    </location>
</feature>
<dbReference type="GO" id="GO:0046428">
    <property type="term" value="F:1,4-dihydroxy-2-naphthoate polyprenyltransferase activity"/>
    <property type="evidence" value="ECO:0007669"/>
    <property type="project" value="UniProtKB-UniRule"/>
</dbReference>
<comment type="function">
    <text evidence="8">Conversion of 1,4-dihydroxy-2-naphthoate (DHNA) to demethylmenaquinone (DMK).</text>
</comment>
<dbReference type="NCBIfam" id="NF004751">
    <property type="entry name" value="PRK06080.1-3"/>
    <property type="match status" value="1"/>
</dbReference>
<keyword evidence="5 8" id="KW-0812">Transmembrane</keyword>
<keyword evidence="4 8" id="KW-0808">Transferase</keyword>
<dbReference type="PANTHER" id="PTHR13929">
    <property type="entry name" value="1,4-DIHYDROXY-2-NAPHTHOATE OCTAPRENYLTRANSFERASE"/>
    <property type="match status" value="1"/>
</dbReference>
<evidence type="ECO:0000256" key="5">
    <source>
        <dbReference type="ARBA" id="ARBA00022692"/>
    </source>
</evidence>
<evidence type="ECO:0000256" key="9">
    <source>
        <dbReference type="NCBIfam" id="TIGR00751"/>
    </source>
</evidence>
<evidence type="ECO:0000256" key="2">
    <source>
        <dbReference type="ARBA" id="ARBA00022428"/>
    </source>
</evidence>
<dbReference type="GO" id="GO:0042371">
    <property type="term" value="P:vitamin K biosynthetic process"/>
    <property type="evidence" value="ECO:0007669"/>
    <property type="project" value="TreeGrafter"/>
</dbReference>
<comment type="pathway">
    <text evidence="8">Quinol/quinone metabolism; menaquinone biosynthesis; menaquinol from 1,4-dihydroxy-2-naphthoate: step 1/2.</text>
</comment>
<feature type="transmembrane region" description="Helical" evidence="8">
    <location>
        <begin position="114"/>
        <end position="134"/>
    </location>
</feature>
<evidence type="ECO:0000256" key="6">
    <source>
        <dbReference type="ARBA" id="ARBA00022989"/>
    </source>
</evidence>
<reference evidence="11" key="1">
    <citation type="submission" date="2021-03" db="EMBL/GenBank/DDBJ databases">
        <authorList>
            <person name="Sun Q."/>
        </authorList>
    </citation>
    <scope>NUCLEOTIDE SEQUENCE</scope>
    <source>
        <strain evidence="11">CCM 8862</strain>
    </source>
</reference>
<dbReference type="EMBL" id="JAFLEQ010000008">
    <property type="protein sequence ID" value="MBN9643900.1"/>
    <property type="molecule type" value="Genomic_DNA"/>
</dbReference>
<evidence type="ECO:0000256" key="8">
    <source>
        <dbReference type="HAMAP-Rule" id="MF_01937"/>
    </source>
</evidence>
<dbReference type="Proteomes" id="UP000664332">
    <property type="component" value="Unassembled WGS sequence"/>
</dbReference>
<evidence type="ECO:0000256" key="4">
    <source>
        <dbReference type="ARBA" id="ARBA00022679"/>
    </source>
</evidence>
<feature type="transmembrane region" description="Helical" evidence="8">
    <location>
        <begin position="291"/>
        <end position="313"/>
    </location>
</feature>
<dbReference type="InterPro" id="IPR004657">
    <property type="entry name" value="MenA"/>
</dbReference>
<feature type="transmembrane region" description="Helical" evidence="8">
    <location>
        <begin position="67"/>
        <end position="84"/>
    </location>
</feature>
<feature type="transmembrane region" description="Helical" evidence="8">
    <location>
        <begin position="253"/>
        <end position="279"/>
    </location>
</feature>
<dbReference type="PANTHER" id="PTHR13929:SF0">
    <property type="entry name" value="UBIA PRENYLTRANSFERASE DOMAIN-CONTAINING PROTEIN 1"/>
    <property type="match status" value="1"/>
</dbReference>
<dbReference type="PIRSF" id="PIRSF005355">
    <property type="entry name" value="UBIAD1"/>
    <property type="match status" value="1"/>
</dbReference>
<keyword evidence="6 8" id="KW-1133">Transmembrane helix</keyword>
<evidence type="ECO:0000313" key="12">
    <source>
        <dbReference type="Proteomes" id="UP000664332"/>
    </source>
</evidence>
<dbReference type="InterPro" id="IPR026046">
    <property type="entry name" value="UBIAD1"/>
</dbReference>
<evidence type="ECO:0000256" key="1">
    <source>
        <dbReference type="ARBA" id="ARBA00004141"/>
    </source>
</evidence>
<keyword evidence="12" id="KW-1185">Reference proteome</keyword>
<dbReference type="Pfam" id="PF01040">
    <property type="entry name" value="UbiA"/>
    <property type="match status" value="1"/>
</dbReference>
<feature type="region of interest" description="Disordered" evidence="10">
    <location>
        <begin position="1"/>
        <end position="24"/>
    </location>
</feature>
<comment type="caution">
    <text evidence="11">The sequence shown here is derived from an EMBL/GenBank/DDBJ whole genome shotgun (WGS) entry which is preliminary data.</text>
</comment>
<accession>A0A939DZ38</accession>
<keyword evidence="3 8" id="KW-1003">Cell membrane</keyword>
<dbReference type="InterPro" id="IPR044878">
    <property type="entry name" value="UbiA_sf"/>
</dbReference>
<name>A0A939DZ38_9CORY</name>
<evidence type="ECO:0000256" key="3">
    <source>
        <dbReference type="ARBA" id="ARBA00022475"/>
    </source>
</evidence>
<dbReference type="InterPro" id="IPR000537">
    <property type="entry name" value="UbiA_prenyltransferase"/>
</dbReference>
<dbReference type="GO" id="GO:0009234">
    <property type="term" value="P:menaquinone biosynthetic process"/>
    <property type="evidence" value="ECO:0007669"/>
    <property type="project" value="UniProtKB-UniRule"/>
</dbReference>
<comment type="similarity">
    <text evidence="8">Belongs to the MenA family. Type 1 subfamily.</text>
</comment>
<dbReference type="RefSeq" id="WP_207118649.1">
    <property type="nucleotide sequence ID" value="NZ_JAFLEQ010000008.1"/>
</dbReference>
<comment type="catalytic activity">
    <reaction evidence="8">
        <text>an all-trans-polyprenyl diphosphate + 1,4-dihydroxy-2-naphthoate + H(+) = a 2-demethylmenaquinol + CO2 + diphosphate</text>
        <dbReference type="Rhea" id="RHEA:26478"/>
        <dbReference type="Rhea" id="RHEA-COMP:9563"/>
        <dbReference type="Rhea" id="RHEA-COMP:9564"/>
        <dbReference type="ChEBI" id="CHEBI:11173"/>
        <dbReference type="ChEBI" id="CHEBI:15378"/>
        <dbReference type="ChEBI" id="CHEBI:16526"/>
        <dbReference type="ChEBI" id="CHEBI:33019"/>
        <dbReference type="ChEBI" id="CHEBI:55437"/>
        <dbReference type="ChEBI" id="CHEBI:58914"/>
        <dbReference type="EC" id="2.5.1.74"/>
    </reaction>
</comment>
<evidence type="ECO:0000256" key="10">
    <source>
        <dbReference type="SAM" id="MobiDB-lite"/>
    </source>
</evidence>
<evidence type="ECO:0000313" key="11">
    <source>
        <dbReference type="EMBL" id="MBN9643900.1"/>
    </source>
</evidence>
<proteinExistence type="inferred from homology"/>
<feature type="transmembrane region" description="Helical" evidence="8">
    <location>
        <begin position="195"/>
        <end position="214"/>
    </location>
</feature>
<dbReference type="GO" id="GO:0005886">
    <property type="term" value="C:plasma membrane"/>
    <property type="evidence" value="ECO:0007669"/>
    <property type="project" value="UniProtKB-SubCell"/>
</dbReference>